<evidence type="ECO:0000256" key="4">
    <source>
        <dbReference type="ARBA" id="ARBA00022827"/>
    </source>
</evidence>
<name>A0ABW6QY23_9NOCA</name>
<sequence>MVVGAGYAGVMAANRLAAVGRSEVCVTVVNPRAQFVERIRLHERATGVTRVVQLRRGVLHRDVRLRVATVERIGTESVLLDDGSVLEFDYLLYAVGSTAAPGLAGAEHASNIADLDGAESLRGRLRRLSAGARVVVVGGGLTGIETSAEIAYRYPALAVELVSRSVAGWLPESSRLSIEGRLANAGVRVRSGLRVTAIRSDGVVTDTGVLPSDCTVWAGSFGVPDLASRSGLAVAADGRLRTDDTLVCVDHGRIVGVGDAVAPPAPVGEHLRMSCQAAMPMGAHGADTVLALIRGERPQPLSIGLVGQAISLGRREGFIQATHLDDTARGFVLSGRVAARVKERVCRFTLTSMRYPRAYRWLPGPTVPAPAPTAAR</sequence>
<comment type="similarity">
    <text evidence="2">Belongs to the NADH dehydrogenase family.</text>
</comment>
<dbReference type="EMBL" id="JBIAPI010000007">
    <property type="protein sequence ID" value="MFF3226167.1"/>
    <property type="molecule type" value="Genomic_DNA"/>
</dbReference>
<dbReference type="GO" id="GO:0016491">
    <property type="term" value="F:oxidoreductase activity"/>
    <property type="evidence" value="ECO:0007669"/>
    <property type="project" value="UniProtKB-KW"/>
</dbReference>
<comment type="caution">
    <text evidence="7">The sequence shown here is derived from an EMBL/GenBank/DDBJ whole genome shotgun (WGS) entry which is preliminary data.</text>
</comment>
<protein>
    <submittedName>
        <fullName evidence="7">NAD(P)/FAD-dependent oxidoreductase</fullName>
        <ecNumber evidence="7">1.6.5.-</ecNumber>
    </submittedName>
</protein>
<evidence type="ECO:0000313" key="8">
    <source>
        <dbReference type="Proteomes" id="UP001601948"/>
    </source>
</evidence>
<evidence type="ECO:0000256" key="3">
    <source>
        <dbReference type="ARBA" id="ARBA00022630"/>
    </source>
</evidence>
<dbReference type="Gene3D" id="3.50.50.100">
    <property type="match status" value="1"/>
</dbReference>
<reference evidence="7 8" key="1">
    <citation type="submission" date="2024-10" db="EMBL/GenBank/DDBJ databases">
        <title>The Natural Products Discovery Center: Release of the First 8490 Sequenced Strains for Exploring Actinobacteria Biosynthetic Diversity.</title>
        <authorList>
            <person name="Kalkreuter E."/>
            <person name="Kautsar S.A."/>
            <person name="Yang D."/>
            <person name="Bader C.D."/>
            <person name="Teijaro C.N."/>
            <person name="Fluegel L."/>
            <person name="Davis C.M."/>
            <person name="Simpson J.R."/>
            <person name="Lauterbach L."/>
            <person name="Steele A.D."/>
            <person name="Gui C."/>
            <person name="Meng S."/>
            <person name="Li G."/>
            <person name="Viehrig K."/>
            <person name="Ye F."/>
            <person name="Su P."/>
            <person name="Kiefer A.F."/>
            <person name="Nichols A."/>
            <person name="Cepeda A.J."/>
            <person name="Yan W."/>
            <person name="Fan B."/>
            <person name="Jiang Y."/>
            <person name="Adhikari A."/>
            <person name="Zheng C.-J."/>
            <person name="Schuster L."/>
            <person name="Cowan T.M."/>
            <person name="Smanski M.J."/>
            <person name="Chevrette M.G."/>
            <person name="De Carvalho L.P.S."/>
            <person name="Shen B."/>
        </authorList>
    </citation>
    <scope>NUCLEOTIDE SEQUENCE [LARGE SCALE GENOMIC DNA]</scope>
    <source>
        <strain evidence="7 8">NPDC003040</strain>
    </source>
</reference>
<keyword evidence="8" id="KW-1185">Reference proteome</keyword>
<organism evidence="7 8">
    <name type="scientific">Nocardia suismassiliense</name>
    <dbReference type="NCBI Taxonomy" id="2077092"/>
    <lineage>
        <taxon>Bacteria</taxon>
        <taxon>Bacillati</taxon>
        <taxon>Actinomycetota</taxon>
        <taxon>Actinomycetes</taxon>
        <taxon>Mycobacteriales</taxon>
        <taxon>Nocardiaceae</taxon>
        <taxon>Nocardia</taxon>
    </lineage>
</organism>
<evidence type="ECO:0000256" key="2">
    <source>
        <dbReference type="ARBA" id="ARBA00005272"/>
    </source>
</evidence>
<accession>A0ABW6QY23</accession>
<keyword evidence="5 7" id="KW-0560">Oxidoreductase</keyword>
<keyword evidence="4" id="KW-0274">FAD</keyword>
<comment type="cofactor">
    <cofactor evidence="1">
        <name>FAD</name>
        <dbReference type="ChEBI" id="CHEBI:57692"/>
    </cofactor>
</comment>
<dbReference type="InterPro" id="IPR051169">
    <property type="entry name" value="NADH-Q_oxidoreductase"/>
</dbReference>
<evidence type="ECO:0000256" key="1">
    <source>
        <dbReference type="ARBA" id="ARBA00001974"/>
    </source>
</evidence>
<dbReference type="EC" id="1.6.5.-" evidence="7"/>
<dbReference type="PANTHER" id="PTHR42913">
    <property type="entry name" value="APOPTOSIS-INDUCING FACTOR 1"/>
    <property type="match status" value="1"/>
</dbReference>
<dbReference type="InterPro" id="IPR036188">
    <property type="entry name" value="FAD/NAD-bd_sf"/>
</dbReference>
<proteinExistence type="inferred from homology"/>
<dbReference type="RefSeq" id="WP_387721755.1">
    <property type="nucleotide sequence ID" value="NZ_JBIAPI010000007.1"/>
</dbReference>
<dbReference type="Proteomes" id="UP001601948">
    <property type="component" value="Unassembled WGS sequence"/>
</dbReference>
<evidence type="ECO:0000256" key="5">
    <source>
        <dbReference type="ARBA" id="ARBA00023002"/>
    </source>
</evidence>
<dbReference type="PANTHER" id="PTHR42913:SF3">
    <property type="entry name" value="64 KDA MITOCHONDRIAL NADH DEHYDROGENASE (EUROFUNG)"/>
    <property type="match status" value="1"/>
</dbReference>
<dbReference type="SUPFAM" id="SSF51905">
    <property type="entry name" value="FAD/NAD(P)-binding domain"/>
    <property type="match status" value="1"/>
</dbReference>
<dbReference type="Pfam" id="PF07992">
    <property type="entry name" value="Pyr_redox_2"/>
    <property type="match status" value="1"/>
</dbReference>
<feature type="domain" description="FAD/NAD(P)-binding" evidence="6">
    <location>
        <begin position="1"/>
        <end position="282"/>
    </location>
</feature>
<evidence type="ECO:0000259" key="6">
    <source>
        <dbReference type="Pfam" id="PF07992"/>
    </source>
</evidence>
<gene>
    <name evidence="7" type="ORF">ACFYV7_25460</name>
</gene>
<dbReference type="InterPro" id="IPR023753">
    <property type="entry name" value="FAD/NAD-binding_dom"/>
</dbReference>
<keyword evidence="3" id="KW-0285">Flavoprotein</keyword>
<evidence type="ECO:0000313" key="7">
    <source>
        <dbReference type="EMBL" id="MFF3226167.1"/>
    </source>
</evidence>